<dbReference type="Pfam" id="PF13205">
    <property type="entry name" value="Big_5"/>
    <property type="match status" value="2"/>
</dbReference>
<dbReference type="RefSeq" id="WP_210117643.1">
    <property type="nucleotide sequence ID" value="NZ_CP054257.1"/>
</dbReference>
<dbReference type="PROSITE" id="PS51257">
    <property type="entry name" value="PROKAR_LIPOPROTEIN"/>
    <property type="match status" value="1"/>
</dbReference>
<sequence>MSLRTKTLIPFLVFSAFLSSCKLITFDEEGVSCSLSSTENTFSGQTIEFVFTSKPDKYQAEKCVSLLADSRAVELIYFWNGKTLSIKPALSWQNGKNYHLSCSGTITINTSRVSVSIERTFMYGSISEQLIFLKSSSTLSPINQTDSLLFCFNKALDQASFTENFMLSPSLETETVFSSDNKSVSIKPKAPWAYNTLYTWSFKNLKSADGYFYKTSESASFLPFSDTEIPVLQKICPVRLIGGQETFFTEQELDLNIREKEAIGFVFSKPMEFDSVKSGISLSPPAAGYFKQTDEEGFRFAFIPTQMYSIKQRYELTVNSSVRDTHSVSLYEDKILYFTPYGDYLEIRQISLDSAQIDFSSQDAVPFTITKNLNNKYELTVSILFSGRIESSKRSSAVKQVSLGLLFPLSSETPVQTQILWNSTGTLLSLTWENFTPCTAGVETFYKLQITGGANGINTGRGQFMEKDLCVILKPQT</sequence>
<evidence type="ECO:0000259" key="2">
    <source>
        <dbReference type="Pfam" id="PF13205"/>
    </source>
</evidence>
<organism evidence="3 4">
    <name type="scientific">Treponema parvum</name>
    <dbReference type="NCBI Taxonomy" id="138851"/>
    <lineage>
        <taxon>Bacteria</taxon>
        <taxon>Pseudomonadati</taxon>
        <taxon>Spirochaetota</taxon>
        <taxon>Spirochaetia</taxon>
        <taxon>Spirochaetales</taxon>
        <taxon>Treponemataceae</taxon>
        <taxon>Treponema</taxon>
    </lineage>
</organism>
<name>A0A975EXV3_9SPIR</name>
<dbReference type="Gene3D" id="2.60.40.1220">
    <property type="match status" value="1"/>
</dbReference>
<dbReference type="EMBL" id="CP054257">
    <property type="protein sequence ID" value="QTQ10847.1"/>
    <property type="molecule type" value="Genomic_DNA"/>
</dbReference>
<dbReference type="InterPro" id="IPR014755">
    <property type="entry name" value="Cu-Rt/internalin_Ig-like"/>
</dbReference>
<feature type="domain" description="SbsA Ig-like" evidence="2">
    <location>
        <begin position="144"/>
        <end position="211"/>
    </location>
</feature>
<proteinExistence type="predicted"/>
<keyword evidence="1" id="KW-0732">Signal</keyword>
<feature type="domain" description="SbsA Ig-like" evidence="2">
    <location>
        <begin position="256"/>
        <end position="327"/>
    </location>
</feature>
<evidence type="ECO:0000313" key="3">
    <source>
        <dbReference type="EMBL" id="QTQ10847.1"/>
    </source>
</evidence>
<accession>A0A975EXV3</accession>
<reference evidence="3" key="1">
    <citation type="submission" date="2020-05" db="EMBL/GenBank/DDBJ databases">
        <authorList>
            <person name="Zeng H."/>
            <person name="Chan Y.K."/>
            <person name="Watt R.M."/>
        </authorList>
    </citation>
    <scope>NUCLEOTIDE SEQUENCE</scope>
    <source>
        <strain evidence="3">ATCC 700773</strain>
    </source>
</reference>
<dbReference type="InterPro" id="IPR032812">
    <property type="entry name" value="SbsA_Ig"/>
</dbReference>
<evidence type="ECO:0000313" key="4">
    <source>
        <dbReference type="Proteomes" id="UP000671995"/>
    </source>
</evidence>
<protein>
    <submittedName>
        <fullName evidence="3">Ig-like domain-containing protein</fullName>
    </submittedName>
</protein>
<dbReference type="AlphaFoldDB" id="A0A975EXV3"/>
<reference evidence="3" key="2">
    <citation type="journal article" date="2021" name="Microbiol. Resour. Announc.">
        <title>Complete Genome Sequences of Three Human Oral Treponema parvum Isolates.</title>
        <authorList>
            <person name="Zeng H."/>
            <person name="Watt R.M."/>
        </authorList>
    </citation>
    <scope>NUCLEOTIDE SEQUENCE</scope>
    <source>
        <strain evidence="3">ATCC 700773</strain>
    </source>
</reference>
<evidence type="ECO:0000256" key="1">
    <source>
        <dbReference type="ARBA" id="ARBA00022729"/>
    </source>
</evidence>
<dbReference type="Proteomes" id="UP000671995">
    <property type="component" value="Chromosome"/>
</dbReference>
<gene>
    <name evidence="3" type="ORF">HRI96_00750</name>
</gene>